<evidence type="ECO:0000256" key="5">
    <source>
        <dbReference type="ARBA" id="ARBA00023317"/>
    </source>
</evidence>
<sequence>MLNQHQQEATDNPYLLLTPGPLSTSRSVREAMMRDWCTWDRDYNELVQSVRQKLVKLATDQTEDYTTVLMQGSGTFCVEAVISSVIPADGKLLVLTNGAYGDRIVKMAQVHQIATAVVDYGEVSQTSVEPLIRILEEDTAITHVAVVHSETTTGMLNPIRGIGEIAKKYGKVYIVDAMSSFGGIELDVAELSIDYLISSANKCIQGVPGFGFVIARTAALTGCKGIARTLSLDLYDQWNTMEEENGKWRYTSPTHVVRAFDQALTELLAEGGVVKRYERYARNQEILSDGMERLGIRTLLPKEFQSPFITSFYYPESDAFSFQELYDRLKQAGFVIYPGKISQADTFRIGNIGEVYAEDMERLLVAIEENRFW</sequence>
<dbReference type="NCBIfam" id="TIGR02326">
    <property type="entry name" value="transamin_PhnW"/>
    <property type="match status" value="1"/>
</dbReference>
<comment type="caution">
    <text evidence="11">The sequence shown here is derived from an EMBL/GenBank/DDBJ whole genome shotgun (WGS) entry which is preliminary data.</text>
</comment>
<evidence type="ECO:0000313" key="11">
    <source>
        <dbReference type="EMBL" id="KNB68785.1"/>
    </source>
</evidence>
<dbReference type="PANTHER" id="PTHR42778">
    <property type="entry name" value="2-AMINOETHYLPHOSPHONATE--PYRUVATE TRANSAMINASE"/>
    <property type="match status" value="1"/>
</dbReference>
<dbReference type="InterPro" id="IPR012703">
    <property type="entry name" value="NH2EtPonate_pyrv_transaminase"/>
</dbReference>
<comment type="function">
    <text evidence="7">Involved in phosphonate degradation.</text>
</comment>
<keyword evidence="4 7" id="KW-0663">Pyridoxal phosphate</keyword>
<evidence type="ECO:0000256" key="9">
    <source>
        <dbReference type="PIRSR" id="PIRSR000524-50"/>
    </source>
</evidence>
<dbReference type="InterPro" id="IPR015424">
    <property type="entry name" value="PyrdxlP-dep_Trfase"/>
</dbReference>
<protein>
    <recommendedName>
        <fullName evidence="7">2-aminoethylphosphonate--pyruvate transaminase</fullName>
        <ecNumber evidence="7">2.6.1.37</ecNumber>
    </recommendedName>
    <alternativeName>
        <fullName evidence="7">2-aminoethylphosphonate aminotransferase</fullName>
    </alternativeName>
    <alternativeName>
        <fullName evidence="7">AEP transaminase</fullName>
        <shortName evidence="7">AEPT</shortName>
    </alternativeName>
</protein>
<evidence type="ECO:0000256" key="2">
    <source>
        <dbReference type="ARBA" id="ARBA00022576"/>
    </source>
</evidence>
<feature type="domain" description="Aminotransferase class V" evidence="10">
    <location>
        <begin position="42"/>
        <end position="318"/>
    </location>
</feature>
<accession>A0A0K9YKR4</accession>
<name>A0A0K9YKR4_9BACL</name>
<dbReference type="Gene3D" id="3.40.640.10">
    <property type="entry name" value="Type I PLP-dependent aspartate aminotransferase-like (Major domain)"/>
    <property type="match status" value="1"/>
</dbReference>
<dbReference type="InterPro" id="IPR000192">
    <property type="entry name" value="Aminotrans_V_dom"/>
</dbReference>
<dbReference type="Pfam" id="PF00266">
    <property type="entry name" value="Aminotran_5"/>
    <property type="match status" value="1"/>
</dbReference>
<comment type="cofactor">
    <cofactor evidence="1 7 9">
        <name>pyridoxal 5'-phosphate</name>
        <dbReference type="ChEBI" id="CHEBI:597326"/>
    </cofactor>
</comment>
<dbReference type="STRING" id="54915.ADS79_33055"/>
<dbReference type="PIRSF" id="PIRSF000524">
    <property type="entry name" value="SPT"/>
    <property type="match status" value="1"/>
</dbReference>
<evidence type="ECO:0000256" key="3">
    <source>
        <dbReference type="ARBA" id="ARBA00022679"/>
    </source>
</evidence>
<comment type="similarity">
    <text evidence="7">Belongs to the class-V pyridoxal-phosphate-dependent aminotransferase family. PhnW subfamily.</text>
</comment>
<dbReference type="GO" id="GO:0019700">
    <property type="term" value="P:organic phosphonate catabolic process"/>
    <property type="evidence" value="ECO:0007669"/>
    <property type="project" value="UniProtKB-UniRule"/>
</dbReference>
<organism evidence="11 12">
    <name type="scientific">Brevibacillus reuszeri</name>
    <dbReference type="NCBI Taxonomy" id="54915"/>
    <lineage>
        <taxon>Bacteria</taxon>
        <taxon>Bacillati</taxon>
        <taxon>Bacillota</taxon>
        <taxon>Bacilli</taxon>
        <taxon>Bacillales</taxon>
        <taxon>Paenibacillaceae</taxon>
        <taxon>Brevibacillus</taxon>
    </lineage>
</organism>
<comment type="subunit">
    <text evidence="7">Homodimer.</text>
</comment>
<dbReference type="PANTHER" id="PTHR42778:SF1">
    <property type="entry name" value="2-AMINOETHYLPHOSPHONATE--PYRUVATE TRANSAMINASE"/>
    <property type="match status" value="1"/>
</dbReference>
<evidence type="ECO:0000259" key="10">
    <source>
        <dbReference type="Pfam" id="PF00266"/>
    </source>
</evidence>
<keyword evidence="5 7" id="KW-0670">Pyruvate</keyword>
<dbReference type="InterPro" id="IPR015421">
    <property type="entry name" value="PyrdxlP-dep_Trfase_major"/>
</dbReference>
<dbReference type="InterPro" id="IPR024169">
    <property type="entry name" value="SP_NH2Trfase/AEP_transaminase"/>
</dbReference>
<keyword evidence="3 7" id="KW-0808">Transferase</keyword>
<dbReference type="HAMAP" id="MF_01376">
    <property type="entry name" value="PhnW_aminotrans_5"/>
    <property type="match status" value="1"/>
</dbReference>
<dbReference type="AlphaFoldDB" id="A0A0K9YKR4"/>
<evidence type="ECO:0000256" key="7">
    <source>
        <dbReference type="HAMAP-Rule" id="MF_01376"/>
    </source>
</evidence>
<evidence type="ECO:0000313" key="12">
    <source>
        <dbReference type="Proteomes" id="UP000036834"/>
    </source>
</evidence>
<evidence type="ECO:0000256" key="1">
    <source>
        <dbReference type="ARBA" id="ARBA00001933"/>
    </source>
</evidence>
<dbReference type="Gene3D" id="3.90.1150.10">
    <property type="entry name" value="Aspartate Aminotransferase, domain 1"/>
    <property type="match status" value="1"/>
</dbReference>
<proteinExistence type="inferred from homology"/>
<comment type="catalytic activity">
    <reaction evidence="6 7">
        <text>(2-aminoethyl)phosphonate + pyruvate = phosphonoacetaldehyde + L-alanine</text>
        <dbReference type="Rhea" id="RHEA:17021"/>
        <dbReference type="ChEBI" id="CHEBI:15361"/>
        <dbReference type="ChEBI" id="CHEBI:57418"/>
        <dbReference type="ChEBI" id="CHEBI:57972"/>
        <dbReference type="ChEBI" id="CHEBI:58383"/>
        <dbReference type="EC" id="2.6.1.37"/>
    </reaction>
</comment>
<keyword evidence="2 7" id="KW-0032">Aminotransferase</keyword>
<dbReference type="PATRIC" id="fig|54915.3.peg.730"/>
<evidence type="ECO:0000256" key="4">
    <source>
        <dbReference type="ARBA" id="ARBA00022898"/>
    </source>
</evidence>
<dbReference type="SUPFAM" id="SSF53383">
    <property type="entry name" value="PLP-dependent transferases"/>
    <property type="match status" value="1"/>
</dbReference>
<evidence type="ECO:0000256" key="6">
    <source>
        <dbReference type="ARBA" id="ARBA00049460"/>
    </source>
</evidence>
<evidence type="ECO:0000256" key="8">
    <source>
        <dbReference type="PIRSR" id="PIRSR000524-1"/>
    </source>
</evidence>
<reference evidence="12" key="1">
    <citation type="submission" date="2015-07" db="EMBL/GenBank/DDBJ databases">
        <title>Genome sequencing project for genomic taxonomy and phylogenomics of Bacillus-like bacteria.</title>
        <authorList>
            <person name="Liu B."/>
            <person name="Wang J."/>
            <person name="Zhu Y."/>
            <person name="Liu G."/>
            <person name="Chen Q."/>
            <person name="Chen Z."/>
            <person name="Lan J."/>
            <person name="Che J."/>
            <person name="Ge C."/>
            <person name="Shi H."/>
            <person name="Pan Z."/>
            <person name="Liu X."/>
        </authorList>
    </citation>
    <scope>NUCLEOTIDE SEQUENCE [LARGE SCALE GENOMIC DNA]</scope>
    <source>
        <strain evidence="12">DSM 9887</strain>
    </source>
</reference>
<dbReference type="Proteomes" id="UP000036834">
    <property type="component" value="Unassembled WGS sequence"/>
</dbReference>
<feature type="binding site" evidence="8">
    <location>
        <position position="348"/>
    </location>
    <ligand>
        <name>substrate</name>
    </ligand>
</feature>
<dbReference type="NCBIfam" id="TIGR03301">
    <property type="entry name" value="PhnW-AepZ"/>
    <property type="match status" value="1"/>
</dbReference>
<feature type="modified residue" description="N6-(pyridoxal phosphate)lysine" evidence="7 9">
    <location>
        <position position="202"/>
    </location>
</feature>
<dbReference type="GO" id="GO:0047304">
    <property type="term" value="F:2-aminoethylphosphonate-pyruvate transaminase activity"/>
    <property type="evidence" value="ECO:0007669"/>
    <property type="project" value="UniProtKB-UniRule"/>
</dbReference>
<dbReference type="EMBL" id="LGIQ01000017">
    <property type="protein sequence ID" value="KNB68785.1"/>
    <property type="molecule type" value="Genomic_DNA"/>
</dbReference>
<gene>
    <name evidence="7" type="primary">phnW</name>
    <name evidence="11" type="ORF">ADS79_33055</name>
</gene>
<dbReference type="NCBIfam" id="NF010006">
    <property type="entry name" value="PRK13479.1"/>
    <property type="match status" value="1"/>
</dbReference>
<dbReference type="EC" id="2.6.1.37" evidence="7"/>
<dbReference type="InterPro" id="IPR015422">
    <property type="entry name" value="PyrdxlP-dep_Trfase_small"/>
</dbReference>